<gene>
    <name evidence="2" type="ORF">BW143_16030</name>
</gene>
<feature type="signal peptide" evidence="1">
    <location>
        <begin position="1"/>
        <end position="22"/>
    </location>
</feature>
<feature type="chain" id="PRO_5014066072" description="IseA DL-endopeptidase inhibitor family protein" evidence="1">
    <location>
        <begin position="23"/>
        <end position="182"/>
    </location>
</feature>
<accession>A0A1R1QFK0</accession>
<comment type="caution">
    <text evidence="2">The sequence shown here is derived from an EMBL/GenBank/DDBJ whole genome shotgun (WGS) entry which is preliminary data.</text>
</comment>
<name>A0A1R1RQ86_9BACI</name>
<sequence>MKKFIVCLLTALLILPIGTTIAAKKQTSGDLTNQQVMTMTLQAREHFWNTMSGHNPKAKNSSCQTKTFEYRGIPYTYMCSEFSTKAKLTDYLTPIFTTDAIKKGFDKYNIIAYKGKMAVPVGDGDNLLGWEQAKMKLISKKDNVRTYEFAVPALDGSVTAKRKITFVKENNKWKINQLDAAF</sequence>
<dbReference type="RefSeq" id="WP_076762250.1">
    <property type="nucleotide sequence ID" value="NZ_JARMDZ010000005.1"/>
</dbReference>
<dbReference type="EMBL" id="MTJL01000031">
    <property type="protein sequence ID" value="OMI02544.1"/>
    <property type="molecule type" value="Genomic_DNA"/>
</dbReference>
<organism evidence="2 3">
    <name type="scientific">Bacillus swezeyi</name>
    <dbReference type="NCBI Taxonomy" id="1925020"/>
    <lineage>
        <taxon>Bacteria</taxon>
        <taxon>Bacillati</taxon>
        <taxon>Bacillota</taxon>
        <taxon>Bacilli</taxon>
        <taxon>Bacillales</taxon>
        <taxon>Bacillaceae</taxon>
        <taxon>Bacillus</taxon>
    </lineage>
</organism>
<keyword evidence="3" id="KW-1185">Reference proteome</keyword>
<evidence type="ECO:0000313" key="2">
    <source>
        <dbReference type="EMBL" id="OMI02544.1"/>
    </source>
</evidence>
<dbReference type="Proteomes" id="UP000187367">
    <property type="component" value="Unassembled WGS sequence"/>
</dbReference>
<evidence type="ECO:0008006" key="4">
    <source>
        <dbReference type="Google" id="ProtNLM"/>
    </source>
</evidence>
<evidence type="ECO:0000313" key="3">
    <source>
        <dbReference type="Proteomes" id="UP000187367"/>
    </source>
</evidence>
<protein>
    <recommendedName>
        <fullName evidence="4">IseA DL-endopeptidase inhibitor family protein</fullName>
    </recommendedName>
</protein>
<dbReference type="OrthoDB" id="2814503at2"/>
<dbReference type="InterPro" id="IPR031841">
    <property type="entry name" value="Endopep_inhib"/>
</dbReference>
<accession>A0A1R1RQ86</accession>
<dbReference type="Pfam" id="PF16800">
    <property type="entry name" value="Endopep_inhib"/>
    <property type="match status" value="1"/>
</dbReference>
<dbReference type="Gene3D" id="3.10.450.420">
    <property type="match status" value="1"/>
</dbReference>
<evidence type="ECO:0000256" key="1">
    <source>
        <dbReference type="SAM" id="SignalP"/>
    </source>
</evidence>
<dbReference type="InterPro" id="IPR053749">
    <property type="entry name" value="TA_system-associated_sf"/>
</dbReference>
<proteinExistence type="predicted"/>
<keyword evidence="1" id="KW-0732">Signal</keyword>
<dbReference type="AlphaFoldDB" id="A0A1R1RQ86"/>
<reference evidence="2 3" key="1">
    <citation type="submission" date="2017-01" db="EMBL/GenBank/DDBJ databases">
        <title>Bacillus phylogenomics.</title>
        <authorList>
            <person name="Dunlap C."/>
        </authorList>
    </citation>
    <scope>NUCLEOTIDE SEQUENCE [LARGE SCALE GENOMIC DNA]</scope>
    <source>
        <strain evidence="2 3">NRRL B-41282</strain>
    </source>
</reference>